<evidence type="ECO:0000313" key="2">
    <source>
        <dbReference type="Proteomes" id="UP000000709"/>
    </source>
</evidence>
<accession>G3AS92</accession>
<protein>
    <submittedName>
        <fullName evidence="1">Uncharacterized protein</fullName>
    </submittedName>
</protein>
<dbReference type="GeneID" id="18871650"/>
<organism evidence="2">
    <name type="scientific">Spathaspora passalidarum (strain NRRL Y-27907 / 11-Y1)</name>
    <dbReference type="NCBI Taxonomy" id="619300"/>
    <lineage>
        <taxon>Eukaryota</taxon>
        <taxon>Fungi</taxon>
        <taxon>Dikarya</taxon>
        <taxon>Ascomycota</taxon>
        <taxon>Saccharomycotina</taxon>
        <taxon>Pichiomycetes</taxon>
        <taxon>Debaryomycetaceae</taxon>
        <taxon>Spathaspora</taxon>
    </lineage>
</organism>
<dbReference type="AlphaFoldDB" id="G3AS92"/>
<sequence length="223" mass="25033">MGEGKDVLRNNYTDLSDTTLFASLSIGPSIPFNQIIPPEGLQIDEMSIPKVSQDNYDNNTPTLMMSGGSQDNEIDVYVTTRQFQFWESTSNSPHDIQDDALSSCNAEFASCLELSPAISTPVHNSLKRQSSNMNILAEVNKRKRSGQCDSNESLTPLSFNQELFDSVFSEAELFEQGDSIYKPNIESFTNVEYLNKLSRESSTRIQEFANCLAYRLSKYTDET</sequence>
<evidence type="ECO:0000313" key="1">
    <source>
        <dbReference type="EMBL" id="EGW31051.1"/>
    </source>
</evidence>
<dbReference type="InParanoid" id="G3AS92"/>
<dbReference type="Proteomes" id="UP000000709">
    <property type="component" value="Unassembled WGS sequence"/>
</dbReference>
<dbReference type="KEGG" id="spaa:SPAPADRAFT_52233"/>
<gene>
    <name evidence="1" type="ORF">SPAPADRAFT_52233</name>
</gene>
<dbReference type="RefSeq" id="XP_007377084.1">
    <property type="nucleotide sequence ID" value="XM_007377022.1"/>
</dbReference>
<dbReference type="HOGENOM" id="CLU_1240795_0_0_1"/>
<reference evidence="1 2" key="1">
    <citation type="journal article" date="2011" name="Proc. Natl. Acad. Sci. U.S.A.">
        <title>Comparative genomics of xylose-fermenting fungi for enhanced biofuel production.</title>
        <authorList>
            <person name="Wohlbach D.J."/>
            <person name="Kuo A."/>
            <person name="Sato T.K."/>
            <person name="Potts K.M."/>
            <person name="Salamov A.A."/>
            <person name="LaButti K.M."/>
            <person name="Sun H."/>
            <person name="Clum A."/>
            <person name="Pangilinan J.L."/>
            <person name="Lindquist E.A."/>
            <person name="Lucas S."/>
            <person name="Lapidus A."/>
            <person name="Jin M."/>
            <person name="Gunawan C."/>
            <person name="Balan V."/>
            <person name="Dale B.E."/>
            <person name="Jeffries T.W."/>
            <person name="Zinkel R."/>
            <person name="Barry K.W."/>
            <person name="Grigoriev I.V."/>
            <person name="Gasch A.P."/>
        </authorList>
    </citation>
    <scope>NUCLEOTIDE SEQUENCE [LARGE SCALE GENOMIC DNA]</scope>
    <source>
        <strain evidence="2">NRRL Y-27907 / 11-Y1</strain>
    </source>
</reference>
<keyword evidence="2" id="KW-1185">Reference proteome</keyword>
<name>G3AS92_SPAPN</name>
<proteinExistence type="predicted"/>
<dbReference type="EMBL" id="GL996504">
    <property type="protein sequence ID" value="EGW31051.1"/>
    <property type="molecule type" value="Genomic_DNA"/>
</dbReference>